<evidence type="ECO:0000256" key="2">
    <source>
        <dbReference type="ARBA" id="ARBA00009533"/>
    </source>
</evidence>
<evidence type="ECO:0000256" key="5">
    <source>
        <dbReference type="ARBA" id="ARBA00023239"/>
    </source>
</evidence>
<dbReference type="PROSITE" id="PS00392">
    <property type="entry name" value="DDC_GAD_HDC_YDC"/>
    <property type="match status" value="1"/>
</dbReference>
<organism evidence="7 8">
    <name type="scientific">Artemisia annua</name>
    <name type="common">Sweet wormwood</name>
    <dbReference type="NCBI Taxonomy" id="35608"/>
    <lineage>
        <taxon>Eukaryota</taxon>
        <taxon>Viridiplantae</taxon>
        <taxon>Streptophyta</taxon>
        <taxon>Embryophyta</taxon>
        <taxon>Tracheophyta</taxon>
        <taxon>Spermatophyta</taxon>
        <taxon>Magnoliopsida</taxon>
        <taxon>eudicotyledons</taxon>
        <taxon>Gunneridae</taxon>
        <taxon>Pentapetalae</taxon>
        <taxon>asterids</taxon>
        <taxon>campanulids</taxon>
        <taxon>Asterales</taxon>
        <taxon>Asteraceae</taxon>
        <taxon>Asteroideae</taxon>
        <taxon>Anthemideae</taxon>
        <taxon>Artemisiinae</taxon>
        <taxon>Artemisia</taxon>
    </lineage>
</organism>
<keyword evidence="3" id="KW-0210">Decarboxylase</keyword>
<dbReference type="GO" id="GO:0036469">
    <property type="term" value="F:L-tryptophan decarboxylase activity"/>
    <property type="evidence" value="ECO:0007669"/>
    <property type="project" value="UniProtKB-ARBA"/>
</dbReference>
<dbReference type="GO" id="GO:0019752">
    <property type="term" value="P:carboxylic acid metabolic process"/>
    <property type="evidence" value="ECO:0007669"/>
    <property type="project" value="InterPro"/>
</dbReference>
<evidence type="ECO:0000256" key="6">
    <source>
        <dbReference type="PIRSR" id="PIRSR602129-50"/>
    </source>
</evidence>
<keyword evidence="4 6" id="KW-0663">Pyridoxal phosphate</keyword>
<feature type="modified residue" description="N6-(pyridoxal phosphate)lysine" evidence="6">
    <location>
        <position position="422"/>
    </location>
</feature>
<comment type="similarity">
    <text evidence="2">Belongs to the group II decarboxylase family.</text>
</comment>
<dbReference type="Gene3D" id="1.20.1340.10">
    <property type="entry name" value="dopa decarboxylase, N-terminal domain"/>
    <property type="match status" value="2"/>
</dbReference>
<evidence type="ECO:0000313" key="8">
    <source>
        <dbReference type="Proteomes" id="UP000245207"/>
    </source>
</evidence>
<evidence type="ECO:0000256" key="3">
    <source>
        <dbReference type="ARBA" id="ARBA00022793"/>
    </source>
</evidence>
<dbReference type="InterPro" id="IPR021115">
    <property type="entry name" value="Pyridoxal-P_BS"/>
</dbReference>
<comment type="caution">
    <text evidence="7">The sequence shown here is derived from an EMBL/GenBank/DDBJ whole genome shotgun (WGS) entry which is preliminary data.</text>
</comment>
<dbReference type="Proteomes" id="UP000245207">
    <property type="component" value="Unassembled WGS sequence"/>
</dbReference>
<dbReference type="InterPro" id="IPR015421">
    <property type="entry name" value="PyrdxlP-dep_Trfase_major"/>
</dbReference>
<protein>
    <submittedName>
        <fullName evidence="7">Tyrosine decarboxylase 3</fullName>
    </submittedName>
</protein>
<dbReference type="Pfam" id="PF00282">
    <property type="entry name" value="Pyridoxal_deC"/>
    <property type="match status" value="2"/>
</dbReference>
<proteinExistence type="inferred from homology"/>
<gene>
    <name evidence="7" type="ORF">CTI12_AA175100</name>
</gene>
<reference evidence="7 8" key="1">
    <citation type="journal article" date="2018" name="Mol. Plant">
        <title>The genome of Artemisia annua provides insight into the evolution of Asteraceae family and artemisinin biosynthesis.</title>
        <authorList>
            <person name="Shen Q."/>
            <person name="Zhang L."/>
            <person name="Liao Z."/>
            <person name="Wang S."/>
            <person name="Yan T."/>
            <person name="Shi P."/>
            <person name="Liu M."/>
            <person name="Fu X."/>
            <person name="Pan Q."/>
            <person name="Wang Y."/>
            <person name="Lv Z."/>
            <person name="Lu X."/>
            <person name="Zhang F."/>
            <person name="Jiang W."/>
            <person name="Ma Y."/>
            <person name="Chen M."/>
            <person name="Hao X."/>
            <person name="Li L."/>
            <person name="Tang Y."/>
            <person name="Lv G."/>
            <person name="Zhou Y."/>
            <person name="Sun X."/>
            <person name="Brodelius P.E."/>
            <person name="Rose J.K.C."/>
            <person name="Tang K."/>
        </authorList>
    </citation>
    <scope>NUCLEOTIDE SEQUENCE [LARGE SCALE GENOMIC DNA]</scope>
    <source>
        <strain evidence="8">cv. Huhao1</strain>
        <tissue evidence="7">Leaf</tissue>
    </source>
</reference>
<dbReference type="CDD" id="cd06450">
    <property type="entry name" value="DOPA_deC_like"/>
    <property type="match status" value="1"/>
</dbReference>
<dbReference type="STRING" id="35608.A0A2U1PAN2"/>
<dbReference type="InterPro" id="IPR010977">
    <property type="entry name" value="Aromatic_deC"/>
</dbReference>
<dbReference type="AlphaFoldDB" id="A0A2U1PAN2"/>
<accession>A0A2U1PAN2</accession>
<dbReference type="GO" id="GO:0006520">
    <property type="term" value="P:amino acid metabolic process"/>
    <property type="evidence" value="ECO:0007669"/>
    <property type="project" value="InterPro"/>
</dbReference>
<keyword evidence="5" id="KW-0456">Lyase</keyword>
<dbReference type="InterPro" id="IPR002129">
    <property type="entry name" value="PyrdxlP-dep_de-COase"/>
</dbReference>
<evidence type="ECO:0000256" key="4">
    <source>
        <dbReference type="ARBA" id="ARBA00022898"/>
    </source>
</evidence>
<name>A0A2U1PAN2_ARTAN</name>
<keyword evidence="8" id="KW-1185">Reference proteome</keyword>
<dbReference type="GO" id="GO:0005737">
    <property type="term" value="C:cytoplasm"/>
    <property type="evidence" value="ECO:0007669"/>
    <property type="project" value="TreeGrafter"/>
</dbReference>
<dbReference type="OrthoDB" id="639767at2759"/>
<evidence type="ECO:0000313" key="7">
    <source>
        <dbReference type="EMBL" id="PWA82808.1"/>
    </source>
</evidence>
<dbReference type="PRINTS" id="PR00800">
    <property type="entry name" value="YHDCRBOXLASE"/>
</dbReference>
<sequence length="615" mass="68610">MGSHNVEPSTSIMNPLDPEEFRRQAHLVVDFLADYYSSIENYPVCSQVQPGYLTKTMPKSPPMQPESIETILQDVQKHIIPGITHWQSPGFFGYFQSNGSTGNFLGEMLLTGFNTVGIMNPLDPEEFRRQAHLVVDFLADYYSSIENYPVCSQVQPGYLTKTMPKSPPMQPESIETILQDVQKHIIPGITHWQSPGFFGYFQSNGSTGNFLGEMLLTGFNTVGFNWLASPAATELEMVVMEWILKLLQLPKSFSFSSNGGGVIHGSTCESFVCTLIAAREKKLSQIGTQGDLTQGRLVVYCSDQTHFSLQKACKVVGINPSNIRVVSTTKSTNFELSPHALLMTIKSDVKAGLIPLYLCLTIGTTPTTAVDPLGTLCDVAKQFNMWVHVDAAYAGSACICPEFRHFLDGVEGASSFSFNPHKWFLTSLDCCCLWVKDSNDLTNALSTDPELLKNKQSESKQVVDYKDWQIALSRRFRAMKLWMVIRSYGVSGLQEHIRKHVKLAKDFEALLRTNSKFEVMVPRNFAMVCFRVSPSALATLANESSNEKVNRLNEQLLEALNGTGRVFMTHTVIEGVYVIRVAIGATLTDDKHISMLWDIVQEHANTLLAKYECLK</sequence>
<evidence type="ECO:0000256" key="1">
    <source>
        <dbReference type="ARBA" id="ARBA00001933"/>
    </source>
</evidence>
<dbReference type="PANTHER" id="PTHR11999">
    <property type="entry name" value="GROUP II PYRIDOXAL-5-PHOSPHATE DECARBOXYLASE"/>
    <property type="match status" value="1"/>
</dbReference>
<dbReference type="EMBL" id="PKPP01001427">
    <property type="protein sequence ID" value="PWA82808.1"/>
    <property type="molecule type" value="Genomic_DNA"/>
</dbReference>
<dbReference type="Gene3D" id="3.90.1150.10">
    <property type="entry name" value="Aspartate Aminotransferase, domain 1"/>
    <property type="match status" value="1"/>
</dbReference>
<comment type="cofactor">
    <cofactor evidence="1 6">
        <name>pyridoxal 5'-phosphate</name>
        <dbReference type="ChEBI" id="CHEBI:597326"/>
    </cofactor>
</comment>
<dbReference type="Gene3D" id="3.40.640.10">
    <property type="entry name" value="Type I PLP-dependent aspartate aminotransferase-like (Major domain)"/>
    <property type="match status" value="1"/>
</dbReference>
<dbReference type="PANTHER" id="PTHR11999:SF96">
    <property type="entry name" value="TYROSINE DECARBOXYLASE"/>
    <property type="match status" value="1"/>
</dbReference>
<dbReference type="SUPFAM" id="SSF53383">
    <property type="entry name" value="PLP-dependent transferases"/>
    <property type="match status" value="2"/>
</dbReference>
<dbReference type="FunFam" id="3.40.640.10:FF:000025">
    <property type="entry name" value="Histidine decarboxylase"/>
    <property type="match status" value="1"/>
</dbReference>
<dbReference type="InterPro" id="IPR015424">
    <property type="entry name" value="PyrdxlP-dep_Trfase"/>
</dbReference>
<dbReference type="GO" id="GO:0030170">
    <property type="term" value="F:pyridoxal phosphate binding"/>
    <property type="evidence" value="ECO:0007669"/>
    <property type="project" value="InterPro"/>
</dbReference>
<dbReference type="InterPro" id="IPR015422">
    <property type="entry name" value="PyrdxlP-dep_Trfase_small"/>
</dbReference>